<keyword evidence="2" id="KW-1185">Reference proteome</keyword>
<sequence>MPPPRPRYVCRICRVMEDRERLLVGGSAEAELSELAPINVAVCVREKWAAGRVGGVYVACRRHKGGLIVNTHSRSSGSAAGSLANKPFIKAV</sequence>
<evidence type="ECO:0000313" key="2">
    <source>
        <dbReference type="Proteomes" id="UP001476798"/>
    </source>
</evidence>
<proteinExistence type="predicted"/>
<reference evidence="1 2" key="1">
    <citation type="submission" date="2021-06" db="EMBL/GenBank/DDBJ databases">
        <authorList>
            <person name="Palmer J.M."/>
        </authorList>
    </citation>
    <scope>NUCLEOTIDE SEQUENCE [LARGE SCALE GENOMIC DNA]</scope>
    <source>
        <strain evidence="1 2">GA_2019</strain>
        <tissue evidence="1">Muscle</tissue>
    </source>
</reference>
<dbReference type="EMBL" id="JAHRIO010024491">
    <property type="protein sequence ID" value="MEQ2166577.1"/>
    <property type="molecule type" value="Genomic_DNA"/>
</dbReference>
<evidence type="ECO:0000313" key="1">
    <source>
        <dbReference type="EMBL" id="MEQ2166577.1"/>
    </source>
</evidence>
<protein>
    <submittedName>
        <fullName evidence="1">Uncharacterized protein</fullName>
    </submittedName>
</protein>
<gene>
    <name evidence="1" type="ORF">GOODEAATRI_029774</name>
</gene>
<accession>A0ABV0N5A7</accession>
<comment type="caution">
    <text evidence="1">The sequence shown here is derived from an EMBL/GenBank/DDBJ whole genome shotgun (WGS) entry which is preliminary data.</text>
</comment>
<name>A0ABV0N5A7_9TELE</name>
<dbReference type="Proteomes" id="UP001476798">
    <property type="component" value="Unassembled WGS sequence"/>
</dbReference>
<organism evidence="1 2">
    <name type="scientific">Goodea atripinnis</name>
    <dbReference type="NCBI Taxonomy" id="208336"/>
    <lineage>
        <taxon>Eukaryota</taxon>
        <taxon>Metazoa</taxon>
        <taxon>Chordata</taxon>
        <taxon>Craniata</taxon>
        <taxon>Vertebrata</taxon>
        <taxon>Euteleostomi</taxon>
        <taxon>Actinopterygii</taxon>
        <taxon>Neopterygii</taxon>
        <taxon>Teleostei</taxon>
        <taxon>Neoteleostei</taxon>
        <taxon>Acanthomorphata</taxon>
        <taxon>Ovalentaria</taxon>
        <taxon>Atherinomorphae</taxon>
        <taxon>Cyprinodontiformes</taxon>
        <taxon>Goodeidae</taxon>
        <taxon>Goodea</taxon>
    </lineage>
</organism>